<keyword evidence="4" id="KW-1185">Reference proteome</keyword>
<protein>
    <submittedName>
        <fullName evidence="3">Terminase</fullName>
    </submittedName>
</protein>
<dbReference type="InterPro" id="IPR046461">
    <property type="entry name" value="TerL_ATPase"/>
</dbReference>
<feature type="domain" description="Terminase large subunit-like endonuclease" evidence="2">
    <location>
        <begin position="268"/>
        <end position="548"/>
    </location>
</feature>
<dbReference type="Pfam" id="PF20441">
    <property type="entry name" value="TerL_nuclease"/>
    <property type="match status" value="1"/>
</dbReference>
<dbReference type="PANTHER" id="PTHR41287">
    <property type="match status" value="1"/>
</dbReference>
<feature type="domain" description="Terminase large subunit-like ATPase" evidence="1">
    <location>
        <begin position="82"/>
        <end position="255"/>
    </location>
</feature>
<gene>
    <name evidence="3" type="ORF">bsdE14_43220</name>
</gene>
<dbReference type="RefSeq" id="WP_264852373.1">
    <property type="nucleotide sequence ID" value="NZ_BRXR01000002.1"/>
</dbReference>
<dbReference type="Gene3D" id="3.40.50.300">
    <property type="entry name" value="P-loop containing nucleotide triphosphate hydrolases"/>
    <property type="match status" value="1"/>
</dbReference>
<name>A0ABQ5NCJ8_9CLOT</name>
<dbReference type="Proteomes" id="UP001208567">
    <property type="component" value="Unassembled WGS sequence"/>
</dbReference>
<dbReference type="InterPro" id="IPR027417">
    <property type="entry name" value="P-loop_NTPase"/>
</dbReference>
<evidence type="ECO:0000259" key="2">
    <source>
        <dbReference type="Pfam" id="PF20441"/>
    </source>
</evidence>
<evidence type="ECO:0000313" key="3">
    <source>
        <dbReference type="EMBL" id="GLC32912.1"/>
    </source>
</evidence>
<proteinExistence type="predicted"/>
<organism evidence="3 4">
    <name type="scientific">Clostridium omnivorum</name>
    <dbReference type="NCBI Taxonomy" id="1604902"/>
    <lineage>
        <taxon>Bacteria</taxon>
        <taxon>Bacillati</taxon>
        <taxon>Bacillota</taxon>
        <taxon>Clostridia</taxon>
        <taxon>Eubacteriales</taxon>
        <taxon>Clostridiaceae</taxon>
        <taxon>Clostridium</taxon>
    </lineage>
</organism>
<comment type="caution">
    <text evidence="3">The sequence shown here is derived from an EMBL/GenBank/DDBJ whole genome shotgun (WGS) entry which is preliminary data.</text>
</comment>
<dbReference type="Pfam" id="PF03354">
    <property type="entry name" value="TerL_ATPase"/>
    <property type="match status" value="1"/>
</dbReference>
<accession>A0ABQ5NCJ8</accession>
<evidence type="ECO:0000313" key="4">
    <source>
        <dbReference type="Proteomes" id="UP001208567"/>
    </source>
</evidence>
<dbReference type="PANTHER" id="PTHR41287:SF1">
    <property type="entry name" value="PROTEIN YMFN"/>
    <property type="match status" value="1"/>
</dbReference>
<dbReference type="EMBL" id="BRXR01000002">
    <property type="protein sequence ID" value="GLC32912.1"/>
    <property type="molecule type" value="Genomic_DNA"/>
</dbReference>
<dbReference type="InterPro" id="IPR046462">
    <property type="entry name" value="TerL_nuclease"/>
</dbReference>
<sequence length="562" mass="64453">MIKYPKDYNPILEYWQLIESGQEIVSQKIYKTFKKIVYDLNNNQSEYYYSHTRANHFIEFCENYCRHSKGKMAGKLVKLELWEKAIGAAIFGFIDIEGNRKYRESMIIVGKKNGKSLIASCIGLYLQVGDGEGGPEIYAVATKRDQAKIIWGEAKRMVKKSPALLKRIKPLVAELNSENFNDGVFKPLASDSDTLDGLNVHGALMDEIHQWKNGKALYDIIADGITAREQPLIFITSTAGTVREDIYDIKYDEAERVINGYFDDNGYKDEHFIAFIYELDSRKEWTDPLCWKKANPGLGTIKNEKTLADKVAKAQANPLLVKNLLTKEFNIRETSSEAWLTFEELNNPATYDLSILNPKYGIGGADLSSTTDLTCSSVVFMVPGDNTIYVMQMYFLPEVLLEMRVREDKIPYDIWRDLGWLRTVEGNKVHYKHVTEWFLEIQNEYGIYLPWTGYDSWSAQYWVEEMKTYFGAESMEAVIQGKKTLSGPMKNMGADLAAKKINYNNNPVLKWCLSNTAIETDKNLNIQPCKTNNQRRRIDGTASLLDAYVCLERHIEDYLNMI</sequence>
<dbReference type="InterPro" id="IPR005021">
    <property type="entry name" value="Terminase_largesu-like"/>
</dbReference>
<evidence type="ECO:0000259" key="1">
    <source>
        <dbReference type="Pfam" id="PF03354"/>
    </source>
</evidence>
<reference evidence="3 4" key="1">
    <citation type="journal article" date="2024" name="Int. J. Syst. Evol. Microbiol.">
        <title>Clostridium omnivorum sp. nov., isolated from anoxic soil under the treatment of reductive soil disinfestation.</title>
        <authorList>
            <person name="Ueki A."/>
            <person name="Tonouchi A."/>
            <person name="Kaku N."/>
            <person name="Honma S."/>
            <person name="Ueki K."/>
        </authorList>
    </citation>
    <scope>NUCLEOTIDE SEQUENCE [LARGE SCALE GENOMIC DNA]</scope>
    <source>
        <strain evidence="3 4">E14</strain>
    </source>
</reference>